<dbReference type="Gene3D" id="1.10.287.950">
    <property type="entry name" value="Methyl-accepting chemotaxis protein"/>
    <property type="match status" value="1"/>
</dbReference>
<evidence type="ECO:0000256" key="2">
    <source>
        <dbReference type="PROSITE-ProRule" id="PRU00284"/>
    </source>
</evidence>
<evidence type="ECO:0000313" key="5">
    <source>
        <dbReference type="Proteomes" id="UP001595896"/>
    </source>
</evidence>
<dbReference type="Proteomes" id="UP001595896">
    <property type="component" value="Unassembled WGS sequence"/>
</dbReference>
<dbReference type="SMART" id="SM00283">
    <property type="entry name" value="MA"/>
    <property type="match status" value="1"/>
</dbReference>
<reference evidence="5" key="1">
    <citation type="journal article" date="2019" name="Int. J. Syst. Evol. Microbiol.">
        <title>The Global Catalogue of Microorganisms (GCM) 10K type strain sequencing project: providing services to taxonomists for standard genome sequencing and annotation.</title>
        <authorList>
            <consortium name="The Broad Institute Genomics Platform"/>
            <consortium name="The Broad Institute Genome Sequencing Center for Infectious Disease"/>
            <person name="Wu L."/>
            <person name="Ma J."/>
        </authorList>
    </citation>
    <scope>NUCLEOTIDE SEQUENCE [LARGE SCALE GENOMIC DNA]</scope>
    <source>
        <strain evidence="5">JCM 12165</strain>
    </source>
</reference>
<dbReference type="EMBL" id="JBHSGK010000001">
    <property type="protein sequence ID" value="MFC4735009.1"/>
    <property type="molecule type" value="Genomic_DNA"/>
</dbReference>
<dbReference type="PANTHER" id="PTHR32089:SF118">
    <property type="entry name" value="HEME-BASED AEROTACTIC TRANSDUCER HEMAT"/>
    <property type="match status" value="1"/>
</dbReference>
<protein>
    <submittedName>
        <fullName evidence="4">Methyl-accepting chemotaxis protein</fullName>
    </submittedName>
</protein>
<accession>A0ABV9NSV6</accession>
<keyword evidence="1 2" id="KW-0807">Transducer</keyword>
<proteinExistence type="predicted"/>
<dbReference type="RefSeq" id="WP_377907769.1">
    <property type="nucleotide sequence ID" value="NZ_JBHSGK010000001.1"/>
</dbReference>
<dbReference type="SUPFAM" id="SSF58104">
    <property type="entry name" value="Methyl-accepting chemotaxis protein (MCP) signaling domain"/>
    <property type="match status" value="1"/>
</dbReference>
<comment type="caution">
    <text evidence="4">The sequence shown here is derived from an EMBL/GenBank/DDBJ whole genome shotgun (WGS) entry which is preliminary data.</text>
</comment>
<dbReference type="InterPro" id="IPR004089">
    <property type="entry name" value="MCPsignal_dom"/>
</dbReference>
<evidence type="ECO:0000313" key="4">
    <source>
        <dbReference type="EMBL" id="MFC4735009.1"/>
    </source>
</evidence>
<evidence type="ECO:0000256" key="1">
    <source>
        <dbReference type="ARBA" id="ARBA00023224"/>
    </source>
</evidence>
<dbReference type="PROSITE" id="PS50111">
    <property type="entry name" value="CHEMOTAXIS_TRANSDUC_2"/>
    <property type="match status" value="1"/>
</dbReference>
<dbReference type="Pfam" id="PF00015">
    <property type="entry name" value="MCPsignal"/>
    <property type="match status" value="1"/>
</dbReference>
<organism evidence="4 5">
    <name type="scientific">Bacillus daqingensis</name>
    <dbReference type="NCBI Taxonomy" id="872396"/>
    <lineage>
        <taxon>Bacteria</taxon>
        <taxon>Bacillati</taxon>
        <taxon>Bacillota</taxon>
        <taxon>Bacilli</taxon>
        <taxon>Bacillales</taxon>
        <taxon>Bacillaceae</taxon>
        <taxon>Bacillus</taxon>
    </lineage>
</organism>
<gene>
    <name evidence="4" type="ORF">ACFO4L_00300</name>
</gene>
<dbReference type="PANTHER" id="PTHR32089">
    <property type="entry name" value="METHYL-ACCEPTING CHEMOTAXIS PROTEIN MCPB"/>
    <property type="match status" value="1"/>
</dbReference>
<evidence type="ECO:0000259" key="3">
    <source>
        <dbReference type="PROSITE" id="PS50111"/>
    </source>
</evidence>
<keyword evidence="5" id="KW-1185">Reference proteome</keyword>
<sequence length="174" mass="18636">MQETTGSIEQIDTKMQELASFSKEIQTIVSIVQGIADETNLLALNAAIEAARAGEHGRGFAIVADEVRKLSEQTKESVGKVRGLTNQTDKGVQENAALSKEIAERMAEGNRSAEAVGDTFAVILRKMEEAVGKNTEIETELTAFMDVIGEVNKASGQVAAAAEELLDQSRGLQK</sequence>
<name>A0ABV9NSV6_9BACI</name>
<feature type="domain" description="Methyl-accepting transducer" evidence="3">
    <location>
        <begin position="1"/>
        <end position="173"/>
    </location>
</feature>